<evidence type="ECO:0000313" key="1">
    <source>
        <dbReference type="EMBL" id="KAF3889028.1"/>
    </source>
</evidence>
<dbReference type="AlphaFoldDB" id="A0A8S9TA87"/>
<protein>
    <submittedName>
        <fullName evidence="1">Uncharacterized protein</fullName>
    </submittedName>
</protein>
<comment type="caution">
    <text evidence="1">The sequence shown here is derived from an EMBL/GenBank/DDBJ whole genome shotgun (WGS) entry which is preliminary data.</text>
</comment>
<reference evidence="1" key="2">
    <citation type="submission" date="2019-11" db="EMBL/GenBank/DDBJ databases">
        <title>Improved Assembly of Tolypothrix boutellei genome.</title>
        <authorList>
            <person name="Sarangi A.N."/>
            <person name="Mukherjee M."/>
            <person name="Ghosh S."/>
            <person name="Singh D."/>
            <person name="Das A."/>
            <person name="Kant S."/>
            <person name="Prusty A."/>
            <person name="Tripathy S."/>
        </authorList>
    </citation>
    <scope>NUCLEOTIDE SEQUENCE</scope>
    <source>
        <strain evidence="1">VB521301</strain>
    </source>
</reference>
<keyword evidence="2" id="KW-1185">Reference proteome</keyword>
<accession>A0A8S9TA87</accession>
<evidence type="ECO:0000313" key="2">
    <source>
        <dbReference type="Proteomes" id="UP000029738"/>
    </source>
</evidence>
<dbReference type="RefSeq" id="WP_153021444.1">
    <property type="nucleotide sequence ID" value="NZ_JHEG04000001.1"/>
</dbReference>
<name>A0A8S9TA87_9CYAN</name>
<sequence>MHVLLWNIKQRKAVVYSDRSVASNIVLVFALHLASKTGKIHLLQDIAYLHP</sequence>
<dbReference type="Proteomes" id="UP000029738">
    <property type="component" value="Unassembled WGS sequence"/>
</dbReference>
<gene>
    <name evidence="1" type="ORF">DA73_0400028785</name>
</gene>
<organism evidence="1 2">
    <name type="scientific">Tolypothrix bouteillei VB521301</name>
    <dbReference type="NCBI Taxonomy" id="1479485"/>
    <lineage>
        <taxon>Bacteria</taxon>
        <taxon>Bacillati</taxon>
        <taxon>Cyanobacteriota</taxon>
        <taxon>Cyanophyceae</taxon>
        <taxon>Nostocales</taxon>
        <taxon>Tolypothrichaceae</taxon>
        <taxon>Tolypothrix</taxon>
    </lineage>
</organism>
<reference evidence="1" key="1">
    <citation type="journal article" date="2015" name="Genome Announc.">
        <title>Draft Genome Sequence of Tolypothrix boutellei Strain VB521301.</title>
        <authorList>
            <person name="Chandrababunaidu M.M."/>
            <person name="Singh D."/>
            <person name="Sen D."/>
            <person name="Bhan S."/>
            <person name="Das S."/>
            <person name="Gupta A."/>
            <person name="Adhikary S.P."/>
            <person name="Tripathy S."/>
        </authorList>
    </citation>
    <scope>NUCLEOTIDE SEQUENCE</scope>
    <source>
        <strain evidence="1">VB521301</strain>
    </source>
</reference>
<dbReference type="EMBL" id="JHEG04000001">
    <property type="protein sequence ID" value="KAF3889028.1"/>
    <property type="molecule type" value="Genomic_DNA"/>
</dbReference>
<proteinExistence type="predicted"/>